<evidence type="ECO:0000313" key="1">
    <source>
        <dbReference type="EMBL" id="JAI05400.1"/>
    </source>
</evidence>
<reference evidence="1" key="1">
    <citation type="submission" date="2014-11" db="EMBL/GenBank/DDBJ databases">
        <authorList>
            <person name="Amaro Gonzalez C."/>
        </authorList>
    </citation>
    <scope>NUCLEOTIDE SEQUENCE</scope>
</reference>
<name>A0A0E9XRZ8_ANGAN</name>
<accession>A0A0E9XRZ8</accession>
<dbReference type="EMBL" id="GBXM01003178">
    <property type="protein sequence ID" value="JAI05400.1"/>
    <property type="molecule type" value="Transcribed_RNA"/>
</dbReference>
<reference evidence="1" key="2">
    <citation type="journal article" date="2015" name="Fish Shellfish Immunol.">
        <title>Early steps in the European eel (Anguilla anguilla)-Vibrio vulnificus interaction in the gills: Role of the RtxA13 toxin.</title>
        <authorList>
            <person name="Callol A."/>
            <person name="Pajuelo D."/>
            <person name="Ebbesson L."/>
            <person name="Teles M."/>
            <person name="MacKenzie S."/>
            <person name="Amaro C."/>
        </authorList>
    </citation>
    <scope>NUCLEOTIDE SEQUENCE</scope>
</reference>
<sequence length="32" mass="3639">MPSHFLRAFSMAFTITPNLSLLSTKPPPFFLE</sequence>
<dbReference type="AlphaFoldDB" id="A0A0E9XRZ8"/>
<organism evidence="1">
    <name type="scientific">Anguilla anguilla</name>
    <name type="common">European freshwater eel</name>
    <name type="synonym">Muraena anguilla</name>
    <dbReference type="NCBI Taxonomy" id="7936"/>
    <lineage>
        <taxon>Eukaryota</taxon>
        <taxon>Metazoa</taxon>
        <taxon>Chordata</taxon>
        <taxon>Craniata</taxon>
        <taxon>Vertebrata</taxon>
        <taxon>Euteleostomi</taxon>
        <taxon>Actinopterygii</taxon>
        <taxon>Neopterygii</taxon>
        <taxon>Teleostei</taxon>
        <taxon>Anguilliformes</taxon>
        <taxon>Anguillidae</taxon>
        <taxon>Anguilla</taxon>
    </lineage>
</organism>
<protein>
    <submittedName>
        <fullName evidence="1">Uncharacterized protein</fullName>
    </submittedName>
</protein>
<proteinExistence type="predicted"/>